<dbReference type="InterPro" id="IPR036866">
    <property type="entry name" value="RibonucZ/Hydroxyglut_hydro"/>
</dbReference>
<dbReference type="PANTHER" id="PTHR43546:SF7">
    <property type="entry name" value="METALLO-BETA-LACTAMASE DOMAIN-CONTAINING PROTEIN"/>
    <property type="match status" value="1"/>
</dbReference>
<keyword evidence="2" id="KW-0378">Hydrolase</keyword>
<dbReference type="InterPro" id="IPR050114">
    <property type="entry name" value="UPF0173_UPF0282_UlaG_hydrolase"/>
</dbReference>
<dbReference type="EMBL" id="RSAA01000006">
    <property type="protein sequence ID" value="RRO18691.1"/>
    <property type="molecule type" value="Genomic_DNA"/>
</dbReference>
<dbReference type="RefSeq" id="WP_125089190.1">
    <property type="nucleotide sequence ID" value="NZ_RSAA01000006.1"/>
</dbReference>
<comment type="caution">
    <text evidence="2">The sequence shown here is derived from an EMBL/GenBank/DDBJ whole genome shotgun (WGS) entry which is preliminary data.</text>
</comment>
<dbReference type="SUPFAM" id="SSF56281">
    <property type="entry name" value="Metallo-hydrolase/oxidoreductase"/>
    <property type="match status" value="1"/>
</dbReference>
<dbReference type="GO" id="GO:0016787">
    <property type="term" value="F:hydrolase activity"/>
    <property type="evidence" value="ECO:0007669"/>
    <property type="project" value="UniProtKB-KW"/>
</dbReference>
<keyword evidence="3" id="KW-1185">Reference proteome</keyword>
<feature type="domain" description="Metallo-beta-lactamase" evidence="1">
    <location>
        <begin position="48"/>
        <end position="232"/>
    </location>
</feature>
<dbReference type="PANTHER" id="PTHR43546">
    <property type="entry name" value="UPF0173 METAL-DEPENDENT HYDROLASE MJ1163-RELATED"/>
    <property type="match status" value="1"/>
</dbReference>
<dbReference type="Pfam" id="PF12706">
    <property type="entry name" value="Lactamase_B_2"/>
    <property type="match status" value="1"/>
</dbReference>
<protein>
    <submittedName>
        <fullName evidence="2">MBL fold metallo-hydrolase</fullName>
    </submittedName>
</protein>
<accession>A0A426K041</accession>
<dbReference type="InterPro" id="IPR001279">
    <property type="entry name" value="Metallo-B-lactamas"/>
</dbReference>
<evidence type="ECO:0000313" key="3">
    <source>
        <dbReference type="Proteomes" id="UP000274515"/>
    </source>
</evidence>
<organism evidence="2 3">
    <name type="scientific">Saccharopolyspora rhizosphaerae</name>
    <dbReference type="NCBI Taxonomy" id="2492662"/>
    <lineage>
        <taxon>Bacteria</taxon>
        <taxon>Bacillati</taxon>
        <taxon>Actinomycetota</taxon>
        <taxon>Actinomycetes</taxon>
        <taxon>Pseudonocardiales</taxon>
        <taxon>Pseudonocardiaceae</taxon>
        <taxon>Saccharopolyspora</taxon>
    </lineage>
</organism>
<dbReference type="Gene3D" id="3.60.15.10">
    <property type="entry name" value="Ribonuclease Z/Hydroxyacylglutathione hydrolase-like"/>
    <property type="match status" value="1"/>
</dbReference>
<dbReference type="Proteomes" id="UP000274515">
    <property type="component" value="Unassembled WGS sequence"/>
</dbReference>
<proteinExistence type="predicted"/>
<evidence type="ECO:0000259" key="1">
    <source>
        <dbReference type="Pfam" id="PF12706"/>
    </source>
</evidence>
<evidence type="ECO:0000313" key="2">
    <source>
        <dbReference type="EMBL" id="RRO18691.1"/>
    </source>
</evidence>
<gene>
    <name evidence="2" type="ORF">EIL87_06140</name>
</gene>
<dbReference type="OrthoDB" id="3204284at2"/>
<dbReference type="AlphaFoldDB" id="A0A426K041"/>
<sequence>MSDATLPTGADCTLTFVGTATTLLRLGPFTLLTDPNFVRRGQWIYIGHGIVTKRRTNPAMTIDELPPLDAVVLSHLHGDHFDRVAERELDRDLPLVTTPHAADKLRKCGFAESVPMPRWSQWSMSKDGAHLTVTSLPGRHARGVVGVVAPPVMGTLLDYEPPGRRRLRMYISGDTIMHADLAEIRRRYPDIDLALVHLGGTRLLGHLLSLDHEEGADLLELLRPRQAVPIHHSDYGLFTSPLSEFQVEVARRGIPGVVYVLPGRPHDIALPAPHSG</sequence>
<name>A0A426K041_9PSEU</name>
<reference evidence="2 3" key="1">
    <citation type="submission" date="2018-11" db="EMBL/GenBank/DDBJ databases">
        <title>Saccharopolyspora rhizosphaerae sp. nov., an actinomycete isolated from rhizosphere soil in Thailand.</title>
        <authorList>
            <person name="Intra B."/>
            <person name="Euanorasetr J."/>
            <person name="Take A."/>
            <person name="Inahashi Y."/>
            <person name="Mori M."/>
            <person name="Panbangred W."/>
            <person name="Matsumoto A."/>
        </authorList>
    </citation>
    <scope>NUCLEOTIDE SEQUENCE [LARGE SCALE GENOMIC DNA]</scope>
    <source>
        <strain evidence="2 3">H219</strain>
    </source>
</reference>